<feature type="signal peptide" evidence="2">
    <location>
        <begin position="1"/>
        <end position="32"/>
    </location>
</feature>
<evidence type="ECO:0000256" key="2">
    <source>
        <dbReference type="SAM" id="SignalP"/>
    </source>
</evidence>
<dbReference type="EMBL" id="JABRWJ010000007">
    <property type="protein sequence ID" value="NRF70133.1"/>
    <property type="molecule type" value="Genomic_DNA"/>
</dbReference>
<dbReference type="RefSeq" id="WP_173128411.1">
    <property type="nucleotide sequence ID" value="NZ_JABRWJ010000007.1"/>
</dbReference>
<sequence length="170" mass="18318">MITTMRSKGPWALAAGMLVLALAGGAAQLAQAMPGGGHHGGGHHGSMMMSGRLLQSIGASAEQQARVHEIFKAARDEVHQQRAAAGDLRAQWVQVFTATTVDARAAEALRQKQAVLHEAASKRMLQAMIDASAVLTPEQRVKLAEQMGKRRDMMERHHRERESGGAPKRS</sequence>
<dbReference type="InterPro" id="IPR052211">
    <property type="entry name" value="Cpx_auxiliary_protein"/>
</dbReference>
<name>A0ABX2END2_9BURK</name>
<organism evidence="3 4">
    <name type="scientific">Pseudaquabacterium terrae</name>
    <dbReference type="NCBI Taxonomy" id="2732868"/>
    <lineage>
        <taxon>Bacteria</taxon>
        <taxon>Pseudomonadati</taxon>
        <taxon>Pseudomonadota</taxon>
        <taxon>Betaproteobacteria</taxon>
        <taxon>Burkholderiales</taxon>
        <taxon>Sphaerotilaceae</taxon>
        <taxon>Pseudaquabacterium</taxon>
    </lineage>
</organism>
<evidence type="ECO:0000256" key="1">
    <source>
        <dbReference type="SAM" id="MobiDB-lite"/>
    </source>
</evidence>
<feature type="chain" id="PRO_5046285503" evidence="2">
    <location>
        <begin position="33"/>
        <end position="170"/>
    </location>
</feature>
<evidence type="ECO:0000313" key="3">
    <source>
        <dbReference type="EMBL" id="NRF70133.1"/>
    </source>
</evidence>
<dbReference type="Proteomes" id="UP000737171">
    <property type="component" value="Unassembled WGS sequence"/>
</dbReference>
<gene>
    <name evidence="3" type="ORF">HLB44_24300</name>
</gene>
<dbReference type="Gene3D" id="1.20.120.1490">
    <property type="match status" value="1"/>
</dbReference>
<reference evidence="3 4" key="1">
    <citation type="submission" date="2020-05" db="EMBL/GenBank/DDBJ databases">
        <title>Aquincola sp. isolate from soil.</title>
        <authorList>
            <person name="Han J."/>
            <person name="Kim D.-U."/>
        </authorList>
    </citation>
    <scope>NUCLEOTIDE SEQUENCE [LARGE SCALE GENOMIC DNA]</scope>
    <source>
        <strain evidence="3 4">S2</strain>
    </source>
</reference>
<accession>A0ABX2END2</accession>
<dbReference type="Pfam" id="PF13801">
    <property type="entry name" value="Metal_resist"/>
    <property type="match status" value="1"/>
</dbReference>
<dbReference type="PANTHER" id="PTHR38102">
    <property type="entry name" value="PERIPLASMIC CHAPERONE SPY"/>
    <property type="match status" value="1"/>
</dbReference>
<dbReference type="PANTHER" id="PTHR38102:SF1">
    <property type="entry name" value="PERIPLASMIC CHAPERONE SPY"/>
    <property type="match status" value="1"/>
</dbReference>
<evidence type="ECO:0000313" key="4">
    <source>
        <dbReference type="Proteomes" id="UP000737171"/>
    </source>
</evidence>
<dbReference type="InterPro" id="IPR025961">
    <property type="entry name" value="Metal_resist"/>
</dbReference>
<comment type="caution">
    <text evidence="3">The sequence shown here is derived from an EMBL/GenBank/DDBJ whole genome shotgun (WGS) entry which is preliminary data.</text>
</comment>
<proteinExistence type="predicted"/>
<keyword evidence="4" id="KW-1185">Reference proteome</keyword>
<feature type="region of interest" description="Disordered" evidence="1">
    <location>
        <begin position="146"/>
        <end position="170"/>
    </location>
</feature>
<keyword evidence="2" id="KW-0732">Signal</keyword>
<protein>
    <submittedName>
        <fullName evidence="3">Periplasmic heavy metal sensor</fullName>
    </submittedName>
</protein>
<feature type="compositionally biased region" description="Basic and acidic residues" evidence="1">
    <location>
        <begin position="146"/>
        <end position="163"/>
    </location>
</feature>